<comment type="caution">
    <text evidence="3">The sequence shown here is derived from an EMBL/GenBank/DDBJ whole genome shotgun (WGS) entry which is preliminary data.</text>
</comment>
<dbReference type="InterPro" id="IPR055411">
    <property type="entry name" value="LRR_FXL15/At3g58940/PEG3-like"/>
</dbReference>
<dbReference type="PANTHER" id="PTHR31900:SF28">
    <property type="entry name" value="FBD DOMAIN-CONTAINING PROTEIN"/>
    <property type="match status" value="1"/>
</dbReference>
<dbReference type="InterPro" id="IPR032675">
    <property type="entry name" value="LRR_dom_sf"/>
</dbReference>
<feature type="domain" description="FBD" evidence="1">
    <location>
        <begin position="211"/>
        <end position="254"/>
    </location>
</feature>
<evidence type="ECO:0000313" key="4">
    <source>
        <dbReference type="Proteomes" id="UP000467841"/>
    </source>
</evidence>
<dbReference type="Gene3D" id="3.80.10.10">
    <property type="entry name" value="Ribonuclease Inhibitor"/>
    <property type="match status" value="1"/>
</dbReference>
<protein>
    <submittedName>
        <fullName evidence="3">Uncharacterized protein</fullName>
    </submittedName>
</protein>
<sequence length="265" mass="30450">MTLKLHGNILVDVPPTVCLPSLKTLQLRYVTYLNEDSLRLLLSHCLVLEDLLIARRDKHDNLRAVVVNFPSLQRLSLQIVSVCSSDDGYVIVTPCLRYFKIVDHRDFHSYLMEPMPKLEEADIHVLGNIGSILESITSVRRLSLGCNGPKEFVHRAGIVFNQLEHLNLSIYTHNWSDFLVWMLGHSPKLRALNLSVGRFPQFAVYQPVKWSSVPECLLRSLETFEFKDYTGTQEQRDFLSFFFKHASCLRSASIIRHVPDLSHSF</sequence>
<feature type="domain" description="F-box/LRR-repeat protein 15/At3g58940/PEG3-like LRR" evidence="2">
    <location>
        <begin position="13"/>
        <end position="99"/>
    </location>
</feature>
<dbReference type="InterPro" id="IPR050232">
    <property type="entry name" value="FBL13/AtMIF1-like"/>
</dbReference>
<gene>
    <name evidence="3" type="ORF">MERR_LOCUS35185</name>
</gene>
<dbReference type="Pfam" id="PF08387">
    <property type="entry name" value="FBD"/>
    <property type="match status" value="1"/>
</dbReference>
<evidence type="ECO:0000259" key="1">
    <source>
        <dbReference type="Pfam" id="PF08387"/>
    </source>
</evidence>
<dbReference type="Proteomes" id="UP000467841">
    <property type="component" value="Unassembled WGS sequence"/>
</dbReference>
<evidence type="ECO:0000259" key="2">
    <source>
        <dbReference type="Pfam" id="PF24758"/>
    </source>
</evidence>
<dbReference type="InterPro" id="IPR006566">
    <property type="entry name" value="FBD"/>
</dbReference>
<keyword evidence="4" id="KW-1185">Reference proteome</keyword>
<organism evidence="3 4">
    <name type="scientific">Microthlaspi erraticum</name>
    <dbReference type="NCBI Taxonomy" id="1685480"/>
    <lineage>
        <taxon>Eukaryota</taxon>
        <taxon>Viridiplantae</taxon>
        <taxon>Streptophyta</taxon>
        <taxon>Embryophyta</taxon>
        <taxon>Tracheophyta</taxon>
        <taxon>Spermatophyta</taxon>
        <taxon>Magnoliopsida</taxon>
        <taxon>eudicotyledons</taxon>
        <taxon>Gunneridae</taxon>
        <taxon>Pentapetalae</taxon>
        <taxon>rosids</taxon>
        <taxon>malvids</taxon>
        <taxon>Brassicales</taxon>
        <taxon>Brassicaceae</taxon>
        <taxon>Coluteocarpeae</taxon>
        <taxon>Microthlaspi</taxon>
    </lineage>
</organism>
<evidence type="ECO:0000313" key="3">
    <source>
        <dbReference type="EMBL" id="CAA7047950.1"/>
    </source>
</evidence>
<dbReference type="SUPFAM" id="SSF52047">
    <property type="entry name" value="RNI-like"/>
    <property type="match status" value="1"/>
</dbReference>
<accession>A0A6D2K852</accession>
<name>A0A6D2K852_9BRAS</name>
<dbReference type="AlphaFoldDB" id="A0A6D2K852"/>
<proteinExistence type="predicted"/>
<dbReference type="PANTHER" id="PTHR31900">
    <property type="entry name" value="F-BOX/RNI SUPERFAMILY PROTEIN-RELATED"/>
    <property type="match status" value="1"/>
</dbReference>
<dbReference type="Pfam" id="PF24758">
    <property type="entry name" value="LRR_At5g56370"/>
    <property type="match status" value="1"/>
</dbReference>
<dbReference type="EMBL" id="CACVBM020001385">
    <property type="protein sequence ID" value="CAA7047950.1"/>
    <property type="molecule type" value="Genomic_DNA"/>
</dbReference>
<reference evidence="3" key="1">
    <citation type="submission" date="2020-01" db="EMBL/GenBank/DDBJ databases">
        <authorList>
            <person name="Mishra B."/>
        </authorList>
    </citation>
    <scope>NUCLEOTIDE SEQUENCE [LARGE SCALE GENOMIC DNA]</scope>
</reference>
<dbReference type="OrthoDB" id="1112304at2759"/>